<dbReference type="Gene3D" id="3.40.630.30">
    <property type="match status" value="1"/>
</dbReference>
<evidence type="ECO:0000313" key="4">
    <source>
        <dbReference type="EMBL" id="MFC5528299.1"/>
    </source>
</evidence>
<dbReference type="RefSeq" id="WP_378110126.1">
    <property type="nucleotide sequence ID" value="NZ_JBHSNC010000007.1"/>
</dbReference>
<proteinExistence type="predicted"/>
<protein>
    <submittedName>
        <fullName evidence="4">GNAT family N-acetyltransferase</fullName>
    </submittedName>
</protein>
<evidence type="ECO:0000256" key="1">
    <source>
        <dbReference type="ARBA" id="ARBA00022679"/>
    </source>
</evidence>
<dbReference type="Pfam" id="PF00583">
    <property type="entry name" value="Acetyltransf_1"/>
    <property type="match status" value="1"/>
</dbReference>
<evidence type="ECO:0000313" key="5">
    <source>
        <dbReference type="Proteomes" id="UP001596108"/>
    </source>
</evidence>
<keyword evidence="5" id="KW-1185">Reference proteome</keyword>
<comment type="caution">
    <text evidence="4">The sequence shown here is derived from an EMBL/GenBank/DDBJ whole genome shotgun (WGS) entry which is preliminary data.</text>
</comment>
<accession>A0ABW0QTJ2</accession>
<dbReference type="CDD" id="cd04301">
    <property type="entry name" value="NAT_SF"/>
    <property type="match status" value="1"/>
</dbReference>
<keyword evidence="1" id="KW-0808">Transferase</keyword>
<reference evidence="5" key="1">
    <citation type="journal article" date="2019" name="Int. J. Syst. Evol. Microbiol.">
        <title>The Global Catalogue of Microorganisms (GCM) 10K type strain sequencing project: providing services to taxonomists for standard genome sequencing and annotation.</title>
        <authorList>
            <consortium name="The Broad Institute Genomics Platform"/>
            <consortium name="The Broad Institute Genome Sequencing Center for Infectious Disease"/>
            <person name="Wu L."/>
            <person name="Ma J."/>
        </authorList>
    </citation>
    <scope>NUCLEOTIDE SEQUENCE [LARGE SCALE GENOMIC DNA]</scope>
    <source>
        <strain evidence="5">CGMCC 1.18578</strain>
    </source>
</reference>
<keyword evidence="2" id="KW-0012">Acyltransferase</keyword>
<feature type="domain" description="N-acetyltransferase" evidence="3">
    <location>
        <begin position="2"/>
        <end position="151"/>
    </location>
</feature>
<dbReference type="SUPFAM" id="SSF55729">
    <property type="entry name" value="Acyl-CoA N-acyltransferases (Nat)"/>
    <property type="match status" value="1"/>
</dbReference>
<dbReference type="PROSITE" id="PS51186">
    <property type="entry name" value="GNAT"/>
    <property type="match status" value="1"/>
</dbReference>
<dbReference type="EMBL" id="JBHSNC010000007">
    <property type="protein sequence ID" value="MFC5528299.1"/>
    <property type="molecule type" value="Genomic_DNA"/>
</dbReference>
<dbReference type="InterPro" id="IPR050832">
    <property type="entry name" value="Bact_Acetyltransf"/>
</dbReference>
<dbReference type="InterPro" id="IPR000182">
    <property type="entry name" value="GNAT_dom"/>
</dbReference>
<name>A0ABW0QTJ2_9BACL</name>
<sequence>MIQLKRVQTDDTDFATLIDLLDKDLWARYPDTQQFFHAFNIVKLDANAIVAYENGIPVGCGCYRETEDGHVVEVKRMFVKEEARGKGIAKKIVMELERWAHENGYSRAILETGTNQPEAIALYTKMGYKLIDRYAPYIDSEQSVCMGKELSL</sequence>
<organism evidence="4 5">
    <name type="scientific">Cohnella yongneupensis</name>
    <dbReference type="NCBI Taxonomy" id="425006"/>
    <lineage>
        <taxon>Bacteria</taxon>
        <taxon>Bacillati</taxon>
        <taxon>Bacillota</taxon>
        <taxon>Bacilli</taxon>
        <taxon>Bacillales</taxon>
        <taxon>Paenibacillaceae</taxon>
        <taxon>Cohnella</taxon>
    </lineage>
</organism>
<dbReference type="InterPro" id="IPR016181">
    <property type="entry name" value="Acyl_CoA_acyltransferase"/>
</dbReference>
<dbReference type="Proteomes" id="UP001596108">
    <property type="component" value="Unassembled WGS sequence"/>
</dbReference>
<gene>
    <name evidence="4" type="ORF">ACFPQ4_02380</name>
</gene>
<dbReference type="PANTHER" id="PTHR43877">
    <property type="entry name" value="AMINOALKYLPHOSPHONATE N-ACETYLTRANSFERASE-RELATED-RELATED"/>
    <property type="match status" value="1"/>
</dbReference>
<evidence type="ECO:0000256" key="2">
    <source>
        <dbReference type="ARBA" id="ARBA00023315"/>
    </source>
</evidence>
<evidence type="ECO:0000259" key="3">
    <source>
        <dbReference type="PROSITE" id="PS51186"/>
    </source>
</evidence>
<dbReference type="PANTHER" id="PTHR43877:SF2">
    <property type="entry name" value="AMINOALKYLPHOSPHONATE N-ACETYLTRANSFERASE-RELATED"/>
    <property type="match status" value="1"/>
</dbReference>